<dbReference type="AlphaFoldDB" id="A0A139KE80"/>
<feature type="transmembrane region" description="Helical" evidence="1">
    <location>
        <begin position="71"/>
        <end position="89"/>
    </location>
</feature>
<gene>
    <name evidence="2" type="ORF">GAO51_08025</name>
</gene>
<evidence type="ECO:0000313" key="2">
    <source>
        <dbReference type="EMBL" id="KAB4314300.1"/>
    </source>
</evidence>
<feature type="transmembrane region" description="Helical" evidence="1">
    <location>
        <begin position="46"/>
        <end position="64"/>
    </location>
</feature>
<comment type="caution">
    <text evidence="2">The sequence shown here is derived from an EMBL/GenBank/DDBJ whole genome shotgun (WGS) entry which is preliminary data.</text>
</comment>
<sequence>MIGQIYLSLKMNITIKNTMVWIITIVLMSIDIYIVFMDPLERQYDLTQVVIAWYLVTLLLDFLFRHNKIYGVIRNIIATVLLCVFYFVFP</sequence>
<evidence type="ECO:0000256" key="1">
    <source>
        <dbReference type="SAM" id="Phobius"/>
    </source>
</evidence>
<dbReference type="EMBL" id="WCSY01000006">
    <property type="protein sequence ID" value="KAB4314300.1"/>
    <property type="molecule type" value="Genomic_DNA"/>
</dbReference>
<keyword evidence="1" id="KW-0472">Membrane</keyword>
<accession>A0A139KE80</accession>
<evidence type="ECO:0000313" key="3">
    <source>
        <dbReference type="Proteomes" id="UP000440614"/>
    </source>
</evidence>
<name>A0A139KE80_BACT4</name>
<keyword evidence="1" id="KW-1133">Transmembrane helix</keyword>
<reference evidence="2 3" key="1">
    <citation type="journal article" date="2019" name="Nat. Med.">
        <title>A library of human gut bacterial isolates paired with longitudinal multiomics data enables mechanistic microbiome research.</title>
        <authorList>
            <person name="Poyet M."/>
            <person name="Groussin M."/>
            <person name="Gibbons S.M."/>
            <person name="Avila-Pacheco J."/>
            <person name="Jiang X."/>
            <person name="Kearney S.M."/>
            <person name="Perrotta A.R."/>
            <person name="Berdy B."/>
            <person name="Zhao S."/>
            <person name="Lieberman T.D."/>
            <person name="Swanson P.K."/>
            <person name="Smith M."/>
            <person name="Roesemann S."/>
            <person name="Alexander J.E."/>
            <person name="Rich S.A."/>
            <person name="Livny J."/>
            <person name="Vlamakis H."/>
            <person name="Clish C."/>
            <person name="Bullock K."/>
            <person name="Deik A."/>
            <person name="Scott J."/>
            <person name="Pierce K.A."/>
            <person name="Xavier R.J."/>
            <person name="Alm E.J."/>
        </authorList>
    </citation>
    <scope>NUCLEOTIDE SEQUENCE [LARGE SCALE GENOMIC DNA]</scope>
    <source>
        <strain evidence="2 3">BIOML-A188</strain>
    </source>
</reference>
<protein>
    <submittedName>
        <fullName evidence="2">Uncharacterized protein</fullName>
    </submittedName>
</protein>
<organism evidence="2 3">
    <name type="scientific">Bacteroides thetaiotaomicron</name>
    <dbReference type="NCBI Taxonomy" id="818"/>
    <lineage>
        <taxon>Bacteria</taxon>
        <taxon>Pseudomonadati</taxon>
        <taxon>Bacteroidota</taxon>
        <taxon>Bacteroidia</taxon>
        <taxon>Bacteroidales</taxon>
        <taxon>Bacteroidaceae</taxon>
        <taxon>Bacteroides</taxon>
    </lineage>
</organism>
<keyword evidence="1" id="KW-0812">Transmembrane</keyword>
<proteinExistence type="predicted"/>
<feature type="transmembrane region" description="Helical" evidence="1">
    <location>
        <begin position="20"/>
        <end position="40"/>
    </location>
</feature>
<dbReference type="Proteomes" id="UP000440614">
    <property type="component" value="Unassembled WGS sequence"/>
</dbReference>